<dbReference type="Gene3D" id="1.10.10.160">
    <property type="match status" value="1"/>
</dbReference>
<reference evidence="15 16" key="1">
    <citation type="submission" date="2020-08" db="EMBL/GenBank/DDBJ databases">
        <title>Comparative genomics of Francisella species.</title>
        <authorList>
            <person name="Sahl J."/>
            <person name="Sjodin A."/>
            <person name="Wagner D."/>
            <person name="Forsman M."/>
        </authorList>
    </citation>
    <scope>NUCLEOTIDE SEQUENCE [LARGE SCALE GENOMIC DNA]</scope>
    <source>
        <strain evidence="15 16">F1093</strain>
    </source>
</reference>
<dbReference type="InterPro" id="IPR014016">
    <property type="entry name" value="UvrD-like_ATP-bd"/>
</dbReference>
<feature type="binding site" evidence="12">
    <location>
        <begin position="29"/>
        <end position="36"/>
    </location>
    <ligand>
        <name>ATP</name>
        <dbReference type="ChEBI" id="CHEBI:30616"/>
    </ligand>
</feature>
<evidence type="ECO:0000256" key="12">
    <source>
        <dbReference type="PROSITE-ProRule" id="PRU00560"/>
    </source>
</evidence>
<name>A0ABS1GA09_9GAMM</name>
<evidence type="ECO:0000256" key="6">
    <source>
        <dbReference type="ARBA" id="ARBA00023125"/>
    </source>
</evidence>
<keyword evidence="16" id="KW-1185">Reference proteome</keyword>
<proteinExistence type="inferred from homology"/>
<keyword evidence="6" id="KW-0238">DNA-binding</keyword>
<keyword evidence="7" id="KW-0413">Isomerase</keyword>
<evidence type="ECO:0000256" key="10">
    <source>
        <dbReference type="ARBA" id="ARBA00034923"/>
    </source>
</evidence>
<dbReference type="Proteomes" id="UP000760407">
    <property type="component" value="Unassembled WGS sequence"/>
</dbReference>
<comment type="caution">
    <text evidence="15">The sequence shown here is derived from an EMBL/GenBank/DDBJ whole genome shotgun (WGS) entry which is preliminary data.</text>
</comment>
<dbReference type="PROSITE" id="PS51217">
    <property type="entry name" value="UVRD_HELICASE_CTER"/>
    <property type="match status" value="1"/>
</dbReference>
<dbReference type="InterPro" id="IPR027417">
    <property type="entry name" value="P-loop_NTPase"/>
</dbReference>
<dbReference type="Gene3D" id="3.40.50.300">
    <property type="entry name" value="P-loop containing nucleotide triphosphate hydrolases"/>
    <property type="match status" value="2"/>
</dbReference>
<evidence type="ECO:0000259" key="13">
    <source>
        <dbReference type="PROSITE" id="PS51198"/>
    </source>
</evidence>
<dbReference type="PANTHER" id="PTHR11070:SF2">
    <property type="entry name" value="ATP-DEPENDENT DNA HELICASE SRS2"/>
    <property type="match status" value="1"/>
</dbReference>
<evidence type="ECO:0000313" key="15">
    <source>
        <dbReference type="EMBL" id="MBK2301630.1"/>
    </source>
</evidence>
<evidence type="ECO:0000256" key="8">
    <source>
        <dbReference type="ARBA" id="ARBA00034617"/>
    </source>
</evidence>
<keyword evidence="2 12" id="KW-0547">Nucleotide-binding</keyword>
<evidence type="ECO:0000256" key="11">
    <source>
        <dbReference type="ARBA" id="ARBA00048988"/>
    </source>
</evidence>
<keyword evidence="4 12" id="KW-0347">Helicase</keyword>
<keyword evidence="5 12" id="KW-0067">ATP-binding</keyword>
<evidence type="ECO:0000256" key="9">
    <source>
        <dbReference type="ARBA" id="ARBA00034808"/>
    </source>
</evidence>
<evidence type="ECO:0000256" key="2">
    <source>
        <dbReference type="ARBA" id="ARBA00022741"/>
    </source>
</evidence>
<comment type="catalytic activity">
    <reaction evidence="11">
        <text>ATP + H2O = ADP + phosphate + H(+)</text>
        <dbReference type="Rhea" id="RHEA:13065"/>
        <dbReference type="ChEBI" id="CHEBI:15377"/>
        <dbReference type="ChEBI" id="CHEBI:15378"/>
        <dbReference type="ChEBI" id="CHEBI:30616"/>
        <dbReference type="ChEBI" id="CHEBI:43474"/>
        <dbReference type="ChEBI" id="CHEBI:456216"/>
        <dbReference type="EC" id="5.6.2.4"/>
    </reaction>
</comment>
<comment type="similarity">
    <text evidence="1">Belongs to the helicase family. UvrD subfamily.</text>
</comment>
<dbReference type="Pfam" id="PF13361">
    <property type="entry name" value="UvrD_C"/>
    <property type="match status" value="1"/>
</dbReference>
<dbReference type="RefSeq" id="WP_200165673.1">
    <property type="nucleotide sequence ID" value="NZ_JACTSG010000001.1"/>
</dbReference>
<feature type="domain" description="UvrD-like helicase C-terminal" evidence="14">
    <location>
        <begin position="284"/>
        <end position="563"/>
    </location>
</feature>
<feature type="domain" description="UvrD-like helicase ATP-binding" evidence="13">
    <location>
        <begin position="8"/>
        <end position="283"/>
    </location>
</feature>
<evidence type="ECO:0000256" key="7">
    <source>
        <dbReference type="ARBA" id="ARBA00023235"/>
    </source>
</evidence>
<dbReference type="PANTHER" id="PTHR11070">
    <property type="entry name" value="UVRD / RECB / PCRA DNA HELICASE FAMILY MEMBER"/>
    <property type="match status" value="1"/>
</dbReference>
<evidence type="ECO:0000256" key="3">
    <source>
        <dbReference type="ARBA" id="ARBA00022801"/>
    </source>
</evidence>
<sequence length="742" mass="84885">MSNKDFLSGLNPQQKKATLLEDRNSLILAGAGSGKTKVLTSRIAYLCRDRGVSVENILAVTFTNKAAKEIQHRVEKMLGISTFGMWIGTFHGIAHRLLRKHAHELGLDKNFRILDQDEQAQLIKKVIKSLDLDDKKYPPKLLQNFINKQKDKAVRSNKLTKQYDINYAHIYTAYEERLLLDNALDFADLLLYLYELFSLNQQLREYYQSLFKYILIDEFQDTNQVQYMWLKLLVTDNNYMMAVGDDDQSIYGWRGAVVDNIHKYVADLNDVEIIKLEQNYRSTKNILKVANSVIKNNDNRMSKELWSAAEDGEKVEVYCAVNERDEAKYIIDKIRQLHDVGVDYSDIAILYRSNYLSRVLEESCIYASIPYRIYGGFRFFDRAEVKDALAYLRLAVTSSDNLAFERIINTPTRGIGNKTLDTIRNFSQINNVSYWQATIDIIQKEIVTKRTASLLLKFIEIINAISSQIKDLSLDKLLETVINESGLLASYQEKDTEKDRQKIDNLKELISAAKDFEPQIELLDDNTDILQDFLSFAVLEAGEMQADENTDSVQLMTIHASKGLEFRYVFLVAAEEGVFPPSSIINAEEAYTSSESKKIQEKLAEERRLFYVAVTRAMKALTISYAQVRNIFGRSSFQVKSRFLMEIDSEHINEGKLTVGSQNKPKLKQKSNFGVSPFDFLKSNDTKGNKFKKGDKVFHKVFGKGIFVKAQSQGSKEFYTVDFGVDVGQKILLADIANLVKV</sequence>
<dbReference type="EMBL" id="JACTSG010000001">
    <property type="protein sequence ID" value="MBK2301630.1"/>
    <property type="molecule type" value="Genomic_DNA"/>
</dbReference>
<dbReference type="InterPro" id="IPR000212">
    <property type="entry name" value="DNA_helicase_UvrD/REP"/>
</dbReference>
<evidence type="ECO:0000256" key="4">
    <source>
        <dbReference type="ARBA" id="ARBA00022806"/>
    </source>
</evidence>
<dbReference type="SUPFAM" id="SSF52540">
    <property type="entry name" value="P-loop containing nucleoside triphosphate hydrolases"/>
    <property type="match status" value="1"/>
</dbReference>
<gene>
    <name evidence="15" type="ORF">IBE52_01770</name>
</gene>
<evidence type="ECO:0000259" key="14">
    <source>
        <dbReference type="PROSITE" id="PS51217"/>
    </source>
</evidence>
<dbReference type="InterPro" id="IPR014017">
    <property type="entry name" value="DNA_helicase_UvrD-like_C"/>
</dbReference>
<dbReference type="Pfam" id="PF00580">
    <property type="entry name" value="UvrD-helicase"/>
    <property type="match status" value="1"/>
</dbReference>
<dbReference type="CDD" id="cd17932">
    <property type="entry name" value="DEXQc_UvrD"/>
    <property type="match status" value="1"/>
</dbReference>
<keyword evidence="3 12" id="KW-0378">Hydrolase</keyword>
<evidence type="ECO:0000313" key="16">
    <source>
        <dbReference type="Proteomes" id="UP000760407"/>
    </source>
</evidence>
<dbReference type="PROSITE" id="PS51198">
    <property type="entry name" value="UVRD_HELICASE_ATP_BIND"/>
    <property type="match status" value="1"/>
</dbReference>
<evidence type="ECO:0000256" key="5">
    <source>
        <dbReference type="ARBA" id="ARBA00022840"/>
    </source>
</evidence>
<dbReference type="EC" id="5.6.2.4" evidence="9"/>
<comment type="catalytic activity">
    <reaction evidence="8">
        <text>Couples ATP hydrolysis with the unwinding of duplex DNA by translocating in the 3'-5' direction.</text>
        <dbReference type="EC" id="5.6.2.4"/>
    </reaction>
</comment>
<evidence type="ECO:0000256" key="1">
    <source>
        <dbReference type="ARBA" id="ARBA00009922"/>
    </source>
</evidence>
<protein>
    <recommendedName>
        <fullName evidence="9">DNA 3'-5' helicase</fullName>
        <ecNumber evidence="9">5.6.2.4</ecNumber>
    </recommendedName>
    <alternativeName>
        <fullName evidence="10">DNA 3'-5' helicase II</fullName>
    </alternativeName>
</protein>
<accession>A0ABS1GA09</accession>
<dbReference type="CDD" id="cd18807">
    <property type="entry name" value="SF1_C_UvrD"/>
    <property type="match status" value="1"/>
</dbReference>
<dbReference type="InterPro" id="IPR013986">
    <property type="entry name" value="DExx_box_DNA_helicase_dom_sf"/>
</dbReference>
<dbReference type="Gene3D" id="1.10.486.10">
    <property type="entry name" value="PCRA, domain 4"/>
    <property type="match status" value="1"/>
</dbReference>
<organism evidence="15 16">
    <name type="scientific">Francisella philomiragia</name>
    <dbReference type="NCBI Taxonomy" id="28110"/>
    <lineage>
        <taxon>Bacteria</taxon>
        <taxon>Pseudomonadati</taxon>
        <taxon>Pseudomonadota</taxon>
        <taxon>Gammaproteobacteria</taxon>
        <taxon>Thiotrichales</taxon>
        <taxon>Francisellaceae</taxon>
        <taxon>Francisella</taxon>
    </lineage>
</organism>